<dbReference type="Gene3D" id="3.40.50.1010">
    <property type="entry name" value="5'-nuclease"/>
    <property type="match status" value="1"/>
</dbReference>
<dbReference type="Proteomes" id="UP000248259">
    <property type="component" value="Unassembled WGS sequence"/>
</dbReference>
<accession>A0A323UWQ0</accession>
<sequence length="126" mass="14229">MKGVLVDTSVWVDHFRNRNDALVKLLTFDLVMVHPMVLGEIACGTPPNRIQTLADLEKLQQTQQASVREVMAFVERERLFGMGCGVIDMQLLASTMMTPGVELWTLGKRLSVLAERFGVMHRPILY</sequence>
<keyword evidence="2" id="KW-1185">Reference proteome</keyword>
<comment type="caution">
    <text evidence="1">The sequence shown here is derived from an EMBL/GenBank/DDBJ whole genome shotgun (WGS) entry which is preliminary data.</text>
</comment>
<evidence type="ECO:0000313" key="1">
    <source>
        <dbReference type="EMBL" id="PZA16070.1"/>
    </source>
</evidence>
<dbReference type="RefSeq" id="WP_110525476.1">
    <property type="nucleotide sequence ID" value="NZ_QKOE01000009.1"/>
</dbReference>
<protein>
    <submittedName>
        <fullName evidence="1">VapC toxin family PIN domain ribonuclease</fullName>
    </submittedName>
</protein>
<name>A0A323UWQ0_9RHOO</name>
<organism evidence="1 2">
    <name type="scientific">Parazoarcus communis SWub3 = DSM 12120</name>
    <dbReference type="NCBI Taxonomy" id="1121029"/>
    <lineage>
        <taxon>Bacteria</taxon>
        <taxon>Pseudomonadati</taxon>
        <taxon>Pseudomonadota</taxon>
        <taxon>Betaproteobacteria</taxon>
        <taxon>Rhodocyclales</taxon>
        <taxon>Zoogloeaceae</taxon>
        <taxon>Parazoarcus</taxon>
    </lineage>
</organism>
<proteinExistence type="predicted"/>
<dbReference type="SUPFAM" id="SSF88723">
    <property type="entry name" value="PIN domain-like"/>
    <property type="match status" value="1"/>
</dbReference>
<dbReference type="AlphaFoldDB" id="A0A323UWQ0"/>
<dbReference type="OrthoDB" id="329172at2"/>
<reference evidence="1 2" key="1">
    <citation type="submission" date="2018-06" db="EMBL/GenBank/DDBJ databases">
        <title>Azoarcus communis strain SWub3 genome.</title>
        <authorList>
            <person name="Zorraquino Salvo V."/>
            <person name="Toubiana D."/>
            <person name="Blumwald E."/>
        </authorList>
    </citation>
    <scope>NUCLEOTIDE SEQUENCE [LARGE SCALE GENOMIC DNA]</scope>
    <source>
        <strain evidence="1 2">SWub3</strain>
    </source>
</reference>
<dbReference type="EMBL" id="QKOE01000009">
    <property type="protein sequence ID" value="PZA16070.1"/>
    <property type="molecule type" value="Genomic_DNA"/>
</dbReference>
<dbReference type="InterPro" id="IPR029060">
    <property type="entry name" value="PIN-like_dom_sf"/>
</dbReference>
<evidence type="ECO:0000313" key="2">
    <source>
        <dbReference type="Proteomes" id="UP000248259"/>
    </source>
</evidence>
<gene>
    <name evidence="1" type="ORF">DNK49_13720</name>
</gene>